<feature type="chain" id="PRO_5009583943" description="LTD domain-containing protein" evidence="3">
    <location>
        <begin position="22"/>
        <end position="456"/>
    </location>
</feature>
<evidence type="ECO:0000259" key="4">
    <source>
        <dbReference type="PROSITE" id="PS51841"/>
    </source>
</evidence>
<keyword evidence="2" id="KW-0812">Transmembrane</keyword>
<feature type="transmembrane region" description="Helical" evidence="2">
    <location>
        <begin position="430"/>
        <end position="450"/>
    </location>
</feature>
<evidence type="ECO:0000313" key="6">
    <source>
        <dbReference type="Proteomes" id="UP000176951"/>
    </source>
</evidence>
<feature type="region of interest" description="Disordered" evidence="1">
    <location>
        <begin position="136"/>
        <end position="229"/>
    </location>
</feature>
<sequence>MSKYTFLFLFGIFFFVSRADATDTIIISEIAWMGTSLDSQNEWVELYNPSSQDMNLDGWAFVGMDAASSVKISKTLSGTIPANGFFLLERTDNETVPNVSVPQEQIYSGSLLDAGENIELKNNTGQIIDSIYASTAGWPAGDKTSGSKKPMERTTDGSWTTSATIDGTPQNTLASAPQPPPPPPTEPPPPPPQPDEPPPPSSTEIPSAPETTPDNTQTTQEPLPSEQQEPPAKIEVYLSELIPNPLGADSDLEFIEIVNLGDSVIDLSGWTITDPTKIFVVGTDTLLEPKKYLVFFAHETHINLNNDGDTIKFFDKNNALKDAIQYGKTKEGFSLVKIDGSWLWTQEATPGEKNKLSASSDMPGTEAQTIEPNAVAIATAPDINEGVSAVKTEKSVSVNNSADPFFGQDDNEQINRLKAQSSAWLKSKNFLVLSLALLLGFLGGFAVFIIRKKLRA</sequence>
<dbReference type="Pfam" id="PF00932">
    <property type="entry name" value="LTD"/>
    <property type="match status" value="2"/>
</dbReference>
<dbReference type="SUPFAM" id="SSF74853">
    <property type="entry name" value="Lamin A/C globular tail domain"/>
    <property type="match status" value="2"/>
</dbReference>
<dbReference type="Proteomes" id="UP000176951">
    <property type="component" value="Unassembled WGS sequence"/>
</dbReference>
<evidence type="ECO:0000256" key="3">
    <source>
        <dbReference type="SAM" id="SignalP"/>
    </source>
</evidence>
<dbReference type="Gene3D" id="2.60.40.1260">
    <property type="entry name" value="Lamin Tail domain"/>
    <property type="match status" value="2"/>
</dbReference>
<proteinExistence type="predicted"/>
<feature type="compositionally biased region" description="Polar residues" evidence="1">
    <location>
        <begin position="156"/>
        <end position="174"/>
    </location>
</feature>
<accession>A0A1G2PWW3</accession>
<dbReference type="AlphaFoldDB" id="A0A1G2PWW3"/>
<dbReference type="SUPFAM" id="SSF101447">
    <property type="entry name" value="Formin homology 2 domain (FH2 domain)"/>
    <property type="match status" value="1"/>
</dbReference>
<dbReference type="EMBL" id="MHSW01000004">
    <property type="protein sequence ID" value="OHA52810.1"/>
    <property type="molecule type" value="Genomic_DNA"/>
</dbReference>
<evidence type="ECO:0000256" key="2">
    <source>
        <dbReference type="SAM" id="Phobius"/>
    </source>
</evidence>
<dbReference type="InterPro" id="IPR036415">
    <property type="entry name" value="Lamin_tail_dom_sf"/>
</dbReference>
<feature type="signal peptide" evidence="3">
    <location>
        <begin position="1"/>
        <end position="21"/>
    </location>
</feature>
<dbReference type="PROSITE" id="PS51841">
    <property type="entry name" value="LTD"/>
    <property type="match status" value="1"/>
</dbReference>
<evidence type="ECO:0000256" key="1">
    <source>
        <dbReference type="SAM" id="MobiDB-lite"/>
    </source>
</evidence>
<feature type="compositionally biased region" description="Low complexity" evidence="1">
    <location>
        <begin position="202"/>
        <end position="229"/>
    </location>
</feature>
<keyword evidence="2" id="KW-1133">Transmembrane helix</keyword>
<keyword evidence="2" id="KW-0472">Membrane</keyword>
<name>A0A1G2PWW3_9BACT</name>
<organism evidence="5 6">
    <name type="scientific">Candidatus Terrybacteria bacterium RIFCSPLOWO2_01_FULL_40_23</name>
    <dbReference type="NCBI Taxonomy" id="1802366"/>
    <lineage>
        <taxon>Bacteria</taxon>
        <taxon>Candidatus Terryibacteriota</taxon>
    </lineage>
</organism>
<reference evidence="5 6" key="1">
    <citation type="journal article" date="2016" name="Nat. Commun.">
        <title>Thousands of microbial genomes shed light on interconnected biogeochemical processes in an aquifer system.</title>
        <authorList>
            <person name="Anantharaman K."/>
            <person name="Brown C.T."/>
            <person name="Hug L.A."/>
            <person name="Sharon I."/>
            <person name="Castelle C.J."/>
            <person name="Probst A.J."/>
            <person name="Thomas B.C."/>
            <person name="Singh A."/>
            <person name="Wilkins M.J."/>
            <person name="Karaoz U."/>
            <person name="Brodie E.L."/>
            <person name="Williams K.H."/>
            <person name="Hubbard S.S."/>
            <person name="Banfield J.F."/>
        </authorList>
    </citation>
    <scope>NUCLEOTIDE SEQUENCE [LARGE SCALE GENOMIC DNA]</scope>
</reference>
<feature type="domain" description="LTD" evidence="4">
    <location>
        <begin position="15"/>
        <end position="136"/>
    </location>
</feature>
<dbReference type="InterPro" id="IPR001322">
    <property type="entry name" value="Lamin_tail_dom"/>
</dbReference>
<protein>
    <recommendedName>
        <fullName evidence="4">LTD domain-containing protein</fullName>
    </recommendedName>
</protein>
<feature type="compositionally biased region" description="Pro residues" evidence="1">
    <location>
        <begin position="177"/>
        <end position="201"/>
    </location>
</feature>
<gene>
    <name evidence="5" type="ORF">A3A97_00470</name>
</gene>
<evidence type="ECO:0000313" key="5">
    <source>
        <dbReference type="EMBL" id="OHA52810.1"/>
    </source>
</evidence>
<comment type="caution">
    <text evidence="5">The sequence shown here is derived from an EMBL/GenBank/DDBJ whole genome shotgun (WGS) entry which is preliminary data.</text>
</comment>
<keyword evidence="3" id="KW-0732">Signal</keyword>